<dbReference type="PRINTS" id="PR00037">
    <property type="entry name" value="HTHLACR"/>
</dbReference>
<keyword evidence="1" id="KW-0805">Transcription regulation</keyword>
<dbReference type="SUPFAM" id="SSF46785">
    <property type="entry name" value="Winged helix' DNA-binding domain"/>
    <property type="match status" value="1"/>
</dbReference>
<dbReference type="SMART" id="SM01134">
    <property type="entry name" value="DeoRC"/>
    <property type="match status" value="1"/>
</dbReference>
<keyword evidence="6" id="KW-1185">Reference proteome</keyword>
<dbReference type="Gene3D" id="1.10.10.10">
    <property type="entry name" value="Winged helix-like DNA-binding domain superfamily/Winged helix DNA-binding domain"/>
    <property type="match status" value="1"/>
</dbReference>
<dbReference type="GO" id="GO:0003677">
    <property type="term" value="F:DNA binding"/>
    <property type="evidence" value="ECO:0007669"/>
    <property type="project" value="UniProtKB-KW"/>
</dbReference>
<dbReference type="InterPro" id="IPR001034">
    <property type="entry name" value="DeoR_HTH"/>
</dbReference>
<dbReference type="EMBL" id="JBHLVX010000050">
    <property type="protein sequence ID" value="MFC0268955.1"/>
    <property type="molecule type" value="Genomic_DNA"/>
</dbReference>
<dbReference type="PROSITE" id="PS51000">
    <property type="entry name" value="HTH_DEOR_2"/>
    <property type="match status" value="1"/>
</dbReference>
<keyword evidence="2 5" id="KW-0238">DNA-binding</keyword>
<dbReference type="InterPro" id="IPR037171">
    <property type="entry name" value="NagB/RpiA_transferase-like"/>
</dbReference>
<reference evidence="5 6" key="1">
    <citation type="submission" date="2024-09" db="EMBL/GenBank/DDBJ databases">
        <authorList>
            <person name="Sun Q."/>
            <person name="Mori K."/>
        </authorList>
    </citation>
    <scope>NUCLEOTIDE SEQUENCE [LARGE SCALE GENOMIC DNA]</scope>
    <source>
        <strain evidence="5 6">CCM 7415</strain>
    </source>
</reference>
<organism evidence="5 6">
    <name type="scientific">Kushneria aurantia</name>
    <dbReference type="NCBI Taxonomy" id="504092"/>
    <lineage>
        <taxon>Bacteria</taxon>
        <taxon>Pseudomonadati</taxon>
        <taxon>Pseudomonadota</taxon>
        <taxon>Gammaproteobacteria</taxon>
        <taxon>Oceanospirillales</taxon>
        <taxon>Halomonadaceae</taxon>
        <taxon>Kushneria</taxon>
    </lineage>
</organism>
<feature type="domain" description="HTH deoR-type" evidence="4">
    <location>
        <begin position="3"/>
        <end position="58"/>
    </location>
</feature>
<dbReference type="Pfam" id="PF08220">
    <property type="entry name" value="HTH_DeoR"/>
    <property type="match status" value="1"/>
</dbReference>
<evidence type="ECO:0000256" key="1">
    <source>
        <dbReference type="ARBA" id="ARBA00023015"/>
    </source>
</evidence>
<dbReference type="InterPro" id="IPR014036">
    <property type="entry name" value="DeoR-like_C"/>
</dbReference>
<evidence type="ECO:0000313" key="5">
    <source>
        <dbReference type="EMBL" id="MFC0268955.1"/>
    </source>
</evidence>
<gene>
    <name evidence="5" type="ORF">ACFFHW_13330</name>
</gene>
<dbReference type="InterPro" id="IPR050313">
    <property type="entry name" value="Carb_Metab_HTH_regulators"/>
</dbReference>
<dbReference type="SMART" id="SM00420">
    <property type="entry name" value="HTH_DEOR"/>
    <property type="match status" value="1"/>
</dbReference>
<dbReference type="PANTHER" id="PTHR30363">
    <property type="entry name" value="HTH-TYPE TRANSCRIPTIONAL REGULATOR SRLR-RELATED"/>
    <property type="match status" value="1"/>
</dbReference>
<dbReference type="RefSeq" id="WP_019951399.1">
    <property type="nucleotide sequence ID" value="NZ_JBHLVX010000050.1"/>
</dbReference>
<dbReference type="InterPro" id="IPR036388">
    <property type="entry name" value="WH-like_DNA-bd_sf"/>
</dbReference>
<dbReference type="Pfam" id="PF00455">
    <property type="entry name" value="DeoRC"/>
    <property type="match status" value="1"/>
</dbReference>
<name>A0ABV6G5M4_9GAMM</name>
<dbReference type="Proteomes" id="UP001589814">
    <property type="component" value="Unassembled WGS sequence"/>
</dbReference>
<sequence length="261" mass="28909">MSDKSRHTRIESLLMERPFVSVNELTDMLGVSAATVRRDIDKLDDLGKVQKVYGGIAAVESPHQHRAVALPFSDNRDIAVDAKKAIAREAGKLVREGSLIVVHAGSTCFHFGVHVGNWNLRILTHSMPLAAYLSEFGRCQLTVGSGDLHRDPGILYDPNREISTFYASQFFVGALGIGPQGILESHPLLVHFVQHFSERVNEVVLLVDSRKFKEAPPLVALPLRRVAHLITDDGLEDVEAKMLEDQGVRYTVAENGREKEL</sequence>
<keyword evidence="3" id="KW-0804">Transcription</keyword>
<dbReference type="InterPro" id="IPR018356">
    <property type="entry name" value="Tscrpt_reg_HTH_DeoR_CS"/>
</dbReference>
<protein>
    <submittedName>
        <fullName evidence="5">DeoR/GlpR family DNA-binding transcription regulator</fullName>
    </submittedName>
</protein>
<comment type="caution">
    <text evidence="5">The sequence shown here is derived from an EMBL/GenBank/DDBJ whole genome shotgun (WGS) entry which is preliminary data.</text>
</comment>
<evidence type="ECO:0000313" key="6">
    <source>
        <dbReference type="Proteomes" id="UP001589814"/>
    </source>
</evidence>
<dbReference type="SUPFAM" id="SSF100950">
    <property type="entry name" value="NagB/RpiA/CoA transferase-like"/>
    <property type="match status" value="1"/>
</dbReference>
<proteinExistence type="predicted"/>
<dbReference type="PANTHER" id="PTHR30363:SF55">
    <property type="entry name" value="HTH-TYPE TRANSCRIPTIONAL REGULATOR ULAR"/>
    <property type="match status" value="1"/>
</dbReference>
<accession>A0ABV6G5M4</accession>
<dbReference type="InterPro" id="IPR036390">
    <property type="entry name" value="WH_DNA-bd_sf"/>
</dbReference>
<evidence type="ECO:0000256" key="2">
    <source>
        <dbReference type="ARBA" id="ARBA00023125"/>
    </source>
</evidence>
<evidence type="ECO:0000256" key="3">
    <source>
        <dbReference type="ARBA" id="ARBA00023163"/>
    </source>
</evidence>
<evidence type="ECO:0000259" key="4">
    <source>
        <dbReference type="PROSITE" id="PS51000"/>
    </source>
</evidence>
<dbReference type="PROSITE" id="PS00894">
    <property type="entry name" value="HTH_DEOR_1"/>
    <property type="match status" value="1"/>
</dbReference>